<keyword evidence="1" id="KW-0732">Signal</keyword>
<dbReference type="AlphaFoldDB" id="A0A2V1IRS2"/>
<gene>
    <name evidence="2" type="ORF">C5O25_07665</name>
</gene>
<comment type="caution">
    <text evidence="2">The sequence shown here is derived from an EMBL/GenBank/DDBJ whole genome shotgun (WGS) entry which is preliminary data.</text>
</comment>
<protein>
    <submittedName>
        <fullName evidence="2">Uncharacterized protein</fullName>
    </submittedName>
</protein>
<sequence>MKTVFPRILLALAALGAWAAYESTQKSNTIQTPQVETAERWIDSEAMLNAHINAENDTQQVRHLSQARVRIVRNH</sequence>
<dbReference type="Proteomes" id="UP000244925">
    <property type="component" value="Unassembled WGS sequence"/>
</dbReference>
<name>A0A2V1IRS2_9BACT</name>
<evidence type="ECO:0000313" key="2">
    <source>
        <dbReference type="EMBL" id="PWB07285.1"/>
    </source>
</evidence>
<dbReference type="EMBL" id="PUBV01000014">
    <property type="protein sequence ID" value="PWB07285.1"/>
    <property type="molecule type" value="Genomic_DNA"/>
</dbReference>
<evidence type="ECO:0000313" key="3">
    <source>
        <dbReference type="Proteomes" id="UP000244925"/>
    </source>
</evidence>
<accession>A0A2V1IRS2</accession>
<feature type="chain" id="PRO_5015971769" evidence="1">
    <location>
        <begin position="20"/>
        <end position="75"/>
    </location>
</feature>
<evidence type="ECO:0000256" key="1">
    <source>
        <dbReference type="SAM" id="SignalP"/>
    </source>
</evidence>
<reference evidence="3" key="1">
    <citation type="submission" date="2018-02" db="EMBL/GenBank/DDBJ databases">
        <authorList>
            <person name="Clavel T."/>
            <person name="Strowig T."/>
        </authorList>
    </citation>
    <scope>NUCLEOTIDE SEQUENCE [LARGE SCALE GENOMIC DNA]</scope>
    <source>
        <strain evidence="3">DSM 100764</strain>
    </source>
</reference>
<dbReference type="RefSeq" id="WP_107036153.1">
    <property type="nucleotide sequence ID" value="NZ_CAPOLP010000012.1"/>
</dbReference>
<keyword evidence="3" id="KW-1185">Reference proteome</keyword>
<organism evidence="2 3">
    <name type="scientific">Paramuribaculum intestinale</name>
    <dbReference type="NCBI Taxonomy" id="2094151"/>
    <lineage>
        <taxon>Bacteria</taxon>
        <taxon>Pseudomonadati</taxon>
        <taxon>Bacteroidota</taxon>
        <taxon>Bacteroidia</taxon>
        <taxon>Bacteroidales</taxon>
        <taxon>Muribaculaceae</taxon>
        <taxon>Paramuribaculum</taxon>
    </lineage>
</organism>
<proteinExistence type="predicted"/>
<feature type="signal peptide" evidence="1">
    <location>
        <begin position="1"/>
        <end position="19"/>
    </location>
</feature>